<dbReference type="SUPFAM" id="SSF50341">
    <property type="entry name" value="CheW-like"/>
    <property type="match status" value="1"/>
</dbReference>
<comment type="caution">
    <text evidence="2">The sequence shown here is derived from an EMBL/GenBank/DDBJ whole genome shotgun (WGS) entry which is preliminary data.</text>
</comment>
<feature type="domain" description="CheW-like" evidence="1">
    <location>
        <begin position="42"/>
        <end position="188"/>
    </location>
</feature>
<sequence>MPLRFLPAADPAAEALRRERLLDERAAKLARRRDGVAAEPAGLPVLLCDVGGELFGLALNRVAEVLPPATITPLPGTPPAVLGLIGRMGHFFCVVDLGVALLRQPPAGLTAEAGGHLLMLRRVEGSQERRLALRVTRALRVERVVPLADAAPLEAPLRFRGTVPDAAGLPPALVSVLDDARLLDFPHASSLPGA</sequence>
<dbReference type="InterPro" id="IPR002545">
    <property type="entry name" value="CheW-lke_dom"/>
</dbReference>
<keyword evidence="3" id="KW-1185">Reference proteome</keyword>
<dbReference type="SMART" id="SM00260">
    <property type="entry name" value="CheW"/>
    <property type="match status" value="1"/>
</dbReference>
<dbReference type="InterPro" id="IPR036061">
    <property type="entry name" value="CheW-like_dom_sf"/>
</dbReference>
<gene>
    <name evidence="2" type="ORF">ACFFGY_05520</name>
</gene>
<evidence type="ECO:0000313" key="3">
    <source>
        <dbReference type="Proteomes" id="UP001589865"/>
    </source>
</evidence>
<proteinExistence type="predicted"/>
<evidence type="ECO:0000259" key="1">
    <source>
        <dbReference type="PROSITE" id="PS50851"/>
    </source>
</evidence>
<dbReference type="PROSITE" id="PS50851">
    <property type="entry name" value="CHEW"/>
    <property type="match status" value="1"/>
</dbReference>
<name>A0ABV6JSY6_9PROT</name>
<evidence type="ECO:0000313" key="2">
    <source>
        <dbReference type="EMBL" id="MFC0407698.1"/>
    </source>
</evidence>
<dbReference type="EMBL" id="JBHLUN010000004">
    <property type="protein sequence ID" value="MFC0407698.1"/>
    <property type="molecule type" value="Genomic_DNA"/>
</dbReference>
<protein>
    <submittedName>
        <fullName evidence="2">Chemotaxis protein CheW</fullName>
    </submittedName>
</protein>
<dbReference type="Gene3D" id="2.30.30.40">
    <property type="entry name" value="SH3 Domains"/>
    <property type="match status" value="1"/>
</dbReference>
<dbReference type="Proteomes" id="UP001589865">
    <property type="component" value="Unassembled WGS sequence"/>
</dbReference>
<reference evidence="2 3" key="1">
    <citation type="submission" date="2024-09" db="EMBL/GenBank/DDBJ databases">
        <authorList>
            <person name="Sun Q."/>
            <person name="Mori K."/>
        </authorList>
    </citation>
    <scope>NUCLEOTIDE SEQUENCE [LARGE SCALE GENOMIC DNA]</scope>
    <source>
        <strain evidence="2 3">TBRC 5777</strain>
    </source>
</reference>
<dbReference type="Gene3D" id="2.40.50.180">
    <property type="entry name" value="CheA-289, Domain 4"/>
    <property type="match status" value="1"/>
</dbReference>
<accession>A0ABV6JSY6</accession>
<dbReference type="RefSeq" id="WP_377043418.1">
    <property type="nucleotide sequence ID" value="NZ_JBHLUN010000004.1"/>
</dbReference>
<organism evidence="2 3">
    <name type="scientific">Roseomonas elaeocarpi</name>
    <dbReference type="NCBI Taxonomy" id="907779"/>
    <lineage>
        <taxon>Bacteria</taxon>
        <taxon>Pseudomonadati</taxon>
        <taxon>Pseudomonadota</taxon>
        <taxon>Alphaproteobacteria</taxon>
        <taxon>Acetobacterales</taxon>
        <taxon>Roseomonadaceae</taxon>
        <taxon>Roseomonas</taxon>
    </lineage>
</organism>
<dbReference type="Pfam" id="PF01584">
    <property type="entry name" value="CheW"/>
    <property type="match status" value="1"/>
</dbReference>